<dbReference type="RefSeq" id="WP_025491423.1">
    <property type="nucleotide sequence ID" value="NZ_JBKVAZ010000028.1"/>
</dbReference>
<proteinExistence type="predicted"/>
<accession>A0A3E3J050</accession>
<keyword evidence="3" id="KW-1185">Reference proteome</keyword>
<sequence>MEGKSDSGVESGRVAFEGKRLVRTGKRLKQGREAAETEPAACRLCLRLPVFLFQEKALRFIVGEKAEASTDFL</sequence>
<reference evidence="2 4" key="1">
    <citation type="submission" date="2018-08" db="EMBL/GenBank/DDBJ databases">
        <title>A genome reference for cultivated species of the human gut microbiota.</title>
        <authorList>
            <person name="Zou Y."/>
            <person name="Xue W."/>
            <person name="Luo G."/>
        </authorList>
    </citation>
    <scope>NUCLEOTIDE SEQUENCE [LARGE SCALE GENOMIC DNA]</scope>
    <source>
        <strain evidence="2 4">AF26-4BH</strain>
        <strain evidence="1">TF05-5AC</strain>
    </source>
</reference>
<dbReference type="AlphaFoldDB" id="A0A3E3J050"/>
<organism evidence="2 4">
    <name type="scientific">Eisenbergiella massiliensis</name>
    <dbReference type="NCBI Taxonomy" id="1720294"/>
    <lineage>
        <taxon>Bacteria</taxon>
        <taxon>Bacillati</taxon>
        <taxon>Bacillota</taxon>
        <taxon>Clostridia</taxon>
        <taxon>Lachnospirales</taxon>
        <taxon>Lachnospiraceae</taxon>
        <taxon>Eisenbergiella</taxon>
    </lineage>
</organism>
<evidence type="ECO:0000313" key="3">
    <source>
        <dbReference type="Proteomes" id="UP000260812"/>
    </source>
</evidence>
<evidence type="ECO:0000313" key="1">
    <source>
        <dbReference type="EMBL" id="RGE60277.1"/>
    </source>
</evidence>
<name>A0A3E3J050_9FIRM</name>
<dbReference type="EMBL" id="QVLU01000005">
    <property type="protein sequence ID" value="RGE72653.1"/>
    <property type="molecule type" value="Genomic_DNA"/>
</dbReference>
<gene>
    <name evidence="2" type="ORF">DWY69_07145</name>
    <name evidence="1" type="ORF">DXC51_11810</name>
</gene>
<dbReference type="EMBL" id="QVLV01000007">
    <property type="protein sequence ID" value="RGE60277.1"/>
    <property type="molecule type" value="Genomic_DNA"/>
</dbReference>
<dbReference type="Proteomes" id="UP000260812">
    <property type="component" value="Unassembled WGS sequence"/>
</dbReference>
<evidence type="ECO:0000313" key="4">
    <source>
        <dbReference type="Proteomes" id="UP000261166"/>
    </source>
</evidence>
<evidence type="ECO:0000313" key="2">
    <source>
        <dbReference type="EMBL" id="RGE72653.1"/>
    </source>
</evidence>
<protein>
    <submittedName>
        <fullName evidence="2">Uncharacterized protein</fullName>
    </submittedName>
</protein>
<dbReference type="Proteomes" id="UP000261166">
    <property type="component" value="Unassembled WGS sequence"/>
</dbReference>
<comment type="caution">
    <text evidence="2">The sequence shown here is derived from an EMBL/GenBank/DDBJ whole genome shotgun (WGS) entry which is preliminary data.</text>
</comment>
<dbReference type="GeneID" id="97987541"/>